<sequence length="506" mass="55400">MGIGQDRKQIGIGQALRANFLGHAPTWYKTTILAFLVLNPILMFTVGKYVTGWVLIVEFIFTLAMALKCYPLPAGGLLAIEAVVIGLTNPHSIYHEVELNLPVILLLMFMVAGIYFMKEGLVYLFTKILTKVRSKVALAFLFSILGAVLSAFLDALTVTAVIIAVAYGFYNIFHKFASSHVHENYDVSLDHIIHDKYHEDLDQFRGFLRNLMMHGAVGTALGGATTLVGEPQNLLIGSIMKWDFVDFFLNSAPVSIPVLIAGVLTAITLEATKFWGYGYQLPDSVRKVMEDDAKAKDAAMDTRGRLRLIAMAVCGVLLIFSLALHLAEVGIIGLMIIILLTAFNGVIEEGRIGHAFEEAMPFTALLIVFFSIVAVIHDQHLFTPIIQWVLHLEGQDQLVAFFAANGILSAISDNVFVATVYMTEAQKAFEAGGIALEHYNKMAVSINMGTNIPSVATPNGQAAFLFLLTSALAPLIRLSYMEMVKLALPYTVVMSITGVLATMYLL</sequence>
<feature type="transmembrane region" description="Helical" evidence="13">
    <location>
        <begin position="359"/>
        <end position="377"/>
    </location>
</feature>
<keyword evidence="3" id="KW-0813">Transport</keyword>
<evidence type="ECO:0000313" key="14">
    <source>
        <dbReference type="EMBL" id="MDO0824666.1"/>
    </source>
</evidence>
<dbReference type="NCBIfam" id="NF007093">
    <property type="entry name" value="PRK09547.1"/>
    <property type="match status" value="1"/>
</dbReference>
<keyword evidence="9" id="KW-0915">Sodium</keyword>
<evidence type="ECO:0000256" key="11">
    <source>
        <dbReference type="ARBA" id="ARBA00023136"/>
    </source>
</evidence>
<proteinExistence type="inferred from homology"/>
<feature type="transmembrane region" description="Helical" evidence="13">
    <location>
        <begin position="306"/>
        <end position="323"/>
    </location>
</feature>
<dbReference type="RefSeq" id="WP_302049519.1">
    <property type="nucleotide sequence ID" value="NZ_JAMJEV010000016.1"/>
</dbReference>
<evidence type="ECO:0000256" key="3">
    <source>
        <dbReference type="ARBA" id="ARBA00022448"/>
    </source>
</evidence>
<keyword evidence="7 13" id="KW-0812">Transmembrane</keyword>
<name>A0ABT8QTH7_9FIRM</name>
<gene>
    <name evidence="14" type="primary">nhaB</name>
    <name evidence="14" type="ORF">M8H41_17670</name>
</gene>
<evidence type="ECO:0000256" key="1">
    <source>
        <dbReference type="ARBA" id="ARBA00004651"/>
    </source>
</evidence>
<evidence type="ECO:0000256" key="5">
    <source>
        <dbReference type="ARBA" id="ARBA00022475"/>
    </source>
</evidence>
<evidence type="ECO:0000313" key="15">
    <source>
        <dbReference type="Proteomes" id="UP001176021"/>
    </source>
</evidence>
<dbReference type="PANTHER" id="PTHR43302:SF1">
    <property type="entry name" value="NA(+)_H(+) ANTIPORTER NHAB"/>
    <property type="match status" value="1"/>
</dbReference>
<evidence type="ECO:0000256" key="2">
    <source>
        <dbReference type="ARBA" id="ARBA00006036"/>
    </source>
</evidence>
<evidence type="ECO:0000256" key="13">
    <source>
        <dbReference type="SAM" id="Phobius"/>
    </source>
</evidence>
<feature type="transmembrane region" description="Helical" evidence="13">
    <location>
        <begin position="329"/>
        <end position="347"/>
    </location>
</feature>
<dbReference type="EMBL" id="JAMJEV010000016">
    <property type="protein sequence ID" value="MDO0824666.1"/>
    <property type="molecule type" value="Genomic_DNA"/>
</dbReference>
<evidence type="ECO:0000256" key="12">
    <source>
        <dbReference type="ARBA" id="ARBA00023201"/>
    </source>
</evidence>
<feature type="transmembrane region" description="Helical" evidence="13">
    <location>
        <begin position="486"/>
        <end position="505"/>
    </location>
</feature>
<keyword evidence="6" id="KW-0997">Cell inner membrane</keyword>
<dbReference type="PANTHER" id="PTHR43302">
    <property type="entry name" value="TRANSPORTER ARSB-RELATED"/>
    <property type="match status" value="1"/>
</dbReference>
<feature type="transmembrane region" description="Helical" evidence="13">
    <location>
        <begin position="247"/>
        <end position="269"/>
    </location>
</feature>
<evidence type="ECO:0000256" key="6">
    <source>
        <dbReference type="ARBA" id="ARBA00022519"/>
    </source>
</evidence>
<feature type="transmembrane region" description="Helical" evidence="13">
    <location>
        <begin position="138"/>
        <end position="170"/>
    </location>
</feature>
<comment type="subcellular location">
    <subcellularLocation>
        <location evidence="1">Cell membrane</location>
        <topology evidence="1">Multi-pass membrane protein</topology>
    </subcellularLocation>
</comment>
<keyword evidence="10" id="KW-0406">Ion transport</keyword>
<evidence type="ECO:0000256" key="4">
    <source>
        <dbReference type="ARBA" id="ARBA00022449"/>
    </source>
</evidence>
<protein>
    <submittedName>
        <fullName evidence="14">Sodium/proton antiporter NhaB</fullName>
    </submittedName>
</protein>
<comment type="similarity">
    <text evidence="2">Belongs to the NhaB Na(+)/H(+) (TC 2.A.34) antiporter family.</text>
</comment>
<keyword evidence="5" id="KW-1003">Cell membrane</keyword>
<evidence type="ECO:0000256" key="9">
    <source>
        <dbReference type="ARBA" id="ARBA00023053"/>
    </source>
</evidence>
<feature type="transmembrane region" description="Helical" evidence="13">
    <location>
        <begin position="99"/>
        <end position="117"/>
    </location>
</feature>
<dbReference type="HAMAP" id="MF_01599">
    <property type="entry name" value="NhaB"/>
    <property type="match status" value="1"/>
</dbReference>
<evidence type="ECO:0000256" key="7">
    <source>
        <dbReference type="ARBA" id="ARBA00022692"/>
    </source>
</evidence>
<organism evidence="14 15">
    <name type="scientific">Desulfosporosinus nitroreducens</name>
    <dbReference type="NCBI Taxonomy" id="2018668"/>
    <lineage>
        <taxon>Bacteria</taxon>
        <taxon>Bacillati</taxon>
        <taxon>Bacillota</taxon>
        <taxon>Clostridia</taxon>
        <taxon>Eubacteriales</taxon>
        <taxon>Desulfitobacteriaceae</taxon>
        <taxon>Desulfosporosinus</taxon>
    </lineage>
</organism>
<dbReference type="Proteomes" id="UP001176021">
    <property type="component" value="Unassembled WGS sequence"/>
</dbReference>
<keyword evidence="4" id="KW-0050">Antiport</keyword>
<comment type="caution">
    <text evidence="14">The sequence shown here is derived from an EMBL/GenBank/DDBJ whole genome shotgun (WGS) entry which is preliminary data.</text>
</comment>
<feature type="transmembrane region" description="Helical" evidence="13">
    <location>
        <begin position="397"/>
        <end position="421"/>
    </location>
</feature>
<keyword evidence="11 13" id="KW-0472">Membrane</keyword>
<keyword evidence="15" id="KW-1185">Reference proteome</keyword>
<dbReference type="InterPro" id="IPR004671">
    <property type="entry name" value="Na+/H+_antiporter_NhaB"/>
</dbReference>
<evidence type="ECO:0000256" key="10">
    <source>
        <dbReference type="ARBA" id="ARBA00023065"/>
    </source>
</evidence>
<accession>A0ABT8QTH7</accession>
<reference evidence="14" key="1">
    <citation type="submission" date="2022-05" db="EMBL/GenBank/DDBJ databases">
        <title>Expanded diversity of anoxic marine methylotrophy in a Black Sea sulfate reducing microorganism.</title>
        <authorList>
            <person name="Fischer P.Q."/>
            <person name="Stams A.J.M."/>
            <person name="Villanueva L."/>
            <person name="Sousa D.Z."/>
        </authorList>
    </citation>
    <scope>NUCLEOTIDE SEQUENCE</scope>
    <source>
        <strain evidence="14">P130</strain>
    </source>
</reference>
<keyword evidence="12" id="KW-0739">Sodium transport</keyword>
<dbReference type="Pfam" id="PF06450">
    <property type="entry name" value="NhaB"/>
    <property type="match status" value="1"/>
</dbReference>
<evidence type="ECO:0000256" key="8">
    <source>
        <dbReference type="ARBA" id="ARBA00022989"/>
    </source>
</evidence>
<keyword evidence="8 13" id="KW-1133">Transmembrane helix</keyword>